<organism evidence="1 2">
    <name type="scientific">Phytophthora palmivora</name>
    <dbReference type="NCBI Taxonomy" id="4796"/>
    <lineage>
        <taxon>Eukaryota</taxon>
        <taxon>Sar</taxon>
        <taxon>Stramenopiles</taxon>
        <taxon>Oomycota</taxon>
        <taxon>Peronosporomycetes</taxon>
        <taxon>Peronosporales</taxon>
        <taxon>Peronosporaceae</taxon>
        <taxon>Phytophthora</taxon>
    </lineage>
</organism>
<name>A0A2P4XVV2_9STRA</name>
<sequence length="81" mass="9275">MALLKRVLKFGITLLMPARQYHLIWGRELCCADLVRKLNRERKRDVSFSFKLTTKTATMGMVTMMKMKAVVSPAIQLMSGL</sequence>
<dbReference type="EMBL" id="NCKW01007830">
    <property type="protein sequence ID" value="POM69681.1"/>
    <property type="molecule type" value="Genomic_DNA"/>
</dbReference>
<comment type="caution">
    <text evidence="1">The sequence shown here is derived from an EMBL/GenBank/DDBJ whole genome shotgun (WGS) entry which is preliminary data.</text>
</comment>
<reference evidence="1 2" key="1">
    <citation type="journal article" date="2017" name="Genome Biol. Evol.">
        <title>Phytophthora megakarya and P. palmivora, closely related causal agents of cacao black pod rot, underwent increases in genome sizes and gene numbers by different mechanisms.</title>
        <authorList>
            <person name="Ali S.S."/>
            <person name="Shao J."/>
            <person name="Lary D.J."/>
            <person name="Kronmiller B."/>
            <person name="Shen D."/>
            <person name="Strem M.D."/>
            <person name="Amoako-Attah I."/>
            <person name="Akrofi A.Y."/>
            <person name="Begoude B.A."/>
            <person name="Ten Hoopen G.M."/>
            <person name="Coulibaly K."/>
            <person name="Kebe B.I."/>
            <person name="Melnick R.L."/>
            <person name="Guiltinan M.J."/>
            <person name="Tyler B.M."/>
            <person name="Meinhardt L.W."/>
            <person name="Bailey B.A."/>
        </authorList>
    </citation>
    <scope>NUCLEOTIDE SEQUENCE [LARGE SCALE GENOMIC DNA]</scope>
    <source>
        <strain evidence="2">sbr112.9</strain>
    </source>
</reference>
<accession>A0A2P4XVV2</accession>
<dbReference type="AlphaFoldDB" id="A0A2P4XVV2"/>
<dbReference type="Proteomes" id="UP000237271">
    <property type="component" value="Unassembled WGS sequence"/>
</dbReference>
<evidence type="ECO:0000313" key="2">
    <source>
        <dbReference type="Proteomes" id="UP000237271"/>
    </source>
</evidence>
<protein>
    <submittedName>
        <fullName evidence="1">Uncharacterized protein</fullName>
    </submittedName>
</protein>
<proteinExistence type="predicted"/>
<evidence type="ECO:0000313" key="1">
    <source>
        <dbReference type="EMBL" id="POM69681.1"/>
    </source>
</evidence>
<gene>
    <name evidence="1" type="ORF">PHPALM_14010</name>
</gene>
<keyword evidence="2" id="KW-1185">Reference proteome</keyword>